<dbReference type="GO" id="GO:0004527">
    <property type="term" value="F:exonuclease activity"/>
    <property type="evidence" value="ECO:0007669"/>
    <property type="project" value="UniProtKB-KW"/>
</dbReference>
<dbReference type="Gene3D" id="3.40.50.300">
    <property type="entry name" value="P-loop containing nucleotide triphosphate hydrolases"/>
    <property type="match status" value="2"/>
</dbReference>
<feature type="coiled-coil region" evidence="1">
    <location>
        <begin position="385"/>
        <end position="426"/>
    </location>
</feature>
<feature type="region of interest" description="Disordered" evidence="2">
    <location>
        <begin position="521"/>
        <end position="569"/>
    </location>
</feature>
<evidence type="ECO:0000256" key="2">
    <source>
        <dbReference type="SAM" id="MobiDB-lite"/>
    </source>
</evidence>
<dbReference type="PANTHER" id="PTHR32114:SF2">
    <property type="entry name" value="ABC TRANSPORTER ABCH.3"/>
    <property type="match status" value="1"/>
</dbReference>
<evidence type="ECO:0000313" key="5">
    <source>
        <dbReference type="Proteomes" id="UP000295129"/>
    </source>
</evidence>
<keyword evidence="1" id="KW-0175">Coiled coil</keyword>
<feature type="coiled-coil region" evidence="1">
    <location>
        <begin position="316"/>
        <end position="361"/>
    </location>
</feature>
<dbReference type="SUPFAM" id="SSF52540">
    <property type="entry name" value="P-loop containing nucleoside triphosphate hydrolases"/>
    <property type="match status" value="2"/>
</dbReference>
<dbReference type="InterPro" id="IPR027417">
    <property type="entry name" value="P-loop_NTPase"/>
</dbReference>
<dbReference type="Proteomes" id="UP000295129">
    <property type="component" value="Unassembled WGS sequence"/>
</dbReference>
<dbReference type="Pfam" id="PF13476">
    <property type="entry name" value="AAA_23"/>
    <property type="match status" value="1"/>
</dbReference>
<keyword evidence="5" id="KW-1185">Reference proteome</keyword>
<feature type="compositionally biased region" description="Basic and acidic residues" evidence="2">
    <location>
        <begin position="549"/>
        <end position="562"/>
    </location>
</feature>
<keyword evidence="4" id="KW-0269">Exonuclease</keyword>
<feature type="coiled-coil region" evidence="1">
    <location>
        <begin position="195"/>
        <end position="269"/>
    </location>
</feature>
<dbReference type="GO" id="GO:0016887">
    <property type="term" value="F:ATP hydrolysis activity"/>
    <property type="evidence" value="ECO:0007669"/>
    <property type="project" value="InterPro"/>
</dbReference>
<gene>
    <name evidence="4" type="ORF">C7389_12943</name>
</gene>
<keyword evidence="4" id="KW-0378">Hydrolase</keyword>
<dbReference type="AlphaFoldDB" id="A0A4R6DMN5"/>
<dbReference type="OrthoDB" id="9795626at2"/>
<dbReference type="InterPro" id="IPR038729">
    <property type="entry name" value="Rad50/SbcC_AAA"/>
</dbReference>
<dbReference type="EMBL" id="SNVV01000029">
    <property type="protein sequence ID" value="TDN45589.1"/>
    <property type="molecule type" value="Genomic_DNA"/>
</dbReference>
<sequence>MKPITLQLQAFGPFAGRETVAFDRLPPGCLFLIAGPTGAGKTSLLDGITYALYGDTSGGERSAREMRSHHADPATLTEVQFEFELGGARYRVRRVPEQERPARRGEGLVKVAAVAELWKWTGAGAPAADSEDAGWRPLAQRSNEVGQRIAELLGFEAEQFRQVVLLPQGQFRKLLAADSKARERILETLFGTALYKRVQDALKEAAAALRREAEALTVQRDALLRQAGAESAEALTAHAGELAGRLAALAAEEARLRQADEAARAALQQANSHGALFAERDAAFAAQAALAEREAGIAVRRVRLADAQRAAQVLAVDEAAQEAARQEADARAAAARQQQEAEAAADRLAAAARQLAAEQARVSEREATQRELLRLEALGEAAGKLAEAERELLARQRALAEAEAAASRADTALATLEREHAALQARQETLTPQAARVDALVLEQAAAARRAAGLARLSERGEALAEATAAETRARGAEEAARGGLESARRAQQQLEARWRAGQAARLAAHLHEGGACPVCGSTSHPAPASAEGEQPGEDDLQAAQARVSEGERTLDGRRAAREAATQARAGVEAEIAALRRELELPADAVLAAQLQQGAQAAQALAQALQQARAAATELQRLRGDLAQREARRTAAVEAQSRSRNDFASARAAAQAAESVAAERRAGLPEALRASGALDAARREATARWDALERAWTAAQTAHGEAGKAAAAANARKDAAAQALATALQRAAAASERYAAAWRAAGFADEAAYRDARLPAAEIDALAAGLQRFEQEKAAAAERCLRAGQAVAGLERPDPAAAEAAARAAREAVEATVSRLAQVRGELDSTQRTLQQLAELARRGGDIEARYRDTGELADIADGRNGHNMTFQRYVLAALLDDVLAAASLRLKAMSRGRYLLQRRAEVSDARRAAGLDLDVMDEYTGRARPAGTLSGGEGFMASLALALGLSDVVQAYAGGVQLDTLFIDEGFGSLDPESLDMAMRTLVDLQQRGRLVGVISHVEEMKQQIDVAIEVRPGPRGSSVCIVV</sequence>
<comment type="caution">
    <text evidence="4">The sequence shown here is derived from an EMBL/GenBank/DDBJ whole genome shotgun (WGS) entry which is preliminary data.</text>
</comment>
<dbReference type="RefSeq" id="WP_133594863.1">
    <property type="nucleotide sequence ID" value="NZ_SNVV01000029.1"/>
</dbReference>
<name>A0A4R6DMN5_9RHOO</name>
<evidence type="ECO:0000313" key="4">
    <source>
        <dbReference type="EMBL" id="TDN45589.1"/>
    </source>
</evidence>
<evidence type="ECO:0000256" key="1">
    <source>
        <dbReference type="SAM" id="Coils"/>
    </source>
</evidence>
<feature type="domain" description="Rad50/SbcC-type AAA" evidence="3">
    <location>
        <begin position="6"/>
        <end position="205"/>
    </location>
</feature>
<dbReference type="GO" id="GO:0006302">
    <property type="term" value="P:double-strand break repair"/>
    <property type="evidence" value="ECO:0007669"/>
    <property type="project" value="InterPro"/>
</dbReference>
<organism evidence="4 5">
    <name type="scientific">Azoarcus indigens</name>
    <dbReference type="NCBI Taxonomy" id="29545"/>
    <lineage>
        <taxon>Bacteria</taxon>
        <taxon>Pseudomonadati</taxon>
        <taxon>Pseudomonadota</taxon>
        <taxon>Betaproteobacteria</taxon>
        <taxon>Rhodocyclales</taxon>
        <taxon>Zoogloeaceae</taxon>
        <taxon>Azoarcus</taxon>
    </lineage>
</organism>
<dbReference type="PANTHER" id="PTHR32114">
    <property type="entry name" value="ABC TRANSPORTER ABCH.3"/>
    <property type="match status" value="1"/>
</dbReference>
<keyword evidence="4" id="KW-0540">Nuclease</keyword>
<reference evidence="4 5" key="1">
    <citation type="submission" date="2019-03" db="EMBL/GenBank/DDBJ databases">
        <title>Genomic Encyclopedia of Type Strains, Phase IV (KMG-IV): sequencing the most valuable type-strain genomes for metagenomic binning, comparative biology and taxonomic classification.</title>
        <authorList>
            <person name="Goeker M."/>
        </authorList>
    </citation>
    <scope>NUCLEOTIDE SEQUENCE [LARGE SCALE GENOMIC DNA]</scope>
    <source>
        <strain evidence="4 5">DSM 12121</strain>
    </source>
</reference>
<evidence type="ECO:0000259" key="3">
    <source>
        <dbReference type="Pfam" id="PF13476"/>
    </source>
</evidence>
<accession>A0A4R6DMN5</accession>
<protein>
    <submittedName>
        <fullName evidence="4">Exonuclease SbcC</fullName>
    </submittedName>
</protein>
<proteinExistence type="predicted"/>